<accession>A0A844FZX4</accession>
<organism evidence="10 11">
    <name type="scientific">Victivallis lenta</name>
    <dbReference type="NCBI Taxonomy" id="2606640"/>
    <lineage>
        <taxon>Bacteria</taxon>
        <taxon>Pseudomonadati</taxon>
        <taxon>Lentisphaerota</taxon>
        <taxon>Lentisphaeria</taxon>
        <taxon>Victivallales</taxon>
        <taxon>Victivallaceae</taxon>
        <taxon>Victivallis</taxon>
    </lineage>
</organism>
<keyword evidence="3 10" id="KW-0808">Transferase</keyword>
<dbReference type="Gene3D" id="1.10.150.870">
    <property type="match status" value="1"/>
</dbReference>
<reference evidence="10 11" key="1">
    <citation type="submission" date="2019-08" db="EMBL/GenBank/DDBJ databases">
        <title>In-depth cultivation of the pig gut microbiome towards novel bacterial diversity and tailored functional studies.</title>
        <authorList>
            <person name="Wylensek D."/>
            <person name="Hitch T.C.A."/>
            <person name="Clavel T."/>
        </authorList>
    </citation>
    <scope>NUCLEOTIDE SEQUENCE [LARGE SCALE GENOMIC DNA]</scope>
    <source>
        <strain evidence="10 11">BBE-744-WT-12</strain>
    </source>
</reference>
<dbReference type="InterPro" id="IPR016195">
    <property type="entry name" value="Pol/histidinol_Pase-like"/>
</dbReference>
<evidence type="ECO:0000256" key="3">
    <source>
        <dbReference type="ARBA" id="ARBA00022679"/>
    </source>
</evidence>
<evidence type="ECO:0000256" key="5">
    <source>
        <dbReference type="ARBA" id="ARBA00022705"/>
    </source>
</evidence>
<protein>
    <recommendedName>
        <fullName evidence="2">DNA polymerase III subunit alpha</fullName>
        <ecNumber evidence="1">2.7.7.7</ecNumber>
    </recommendedName>
</protein>
<dbReference type="PANTHER" id="PTHR32294:SF0">
    <property type="entry name" value="DNA POLYMERASE III SUBUNIT ALPHA"/>
    <property type="match status" value="1"/>
</dbReference>
<keyword evidence="6" id="KW-0239">DNA-directed DNA polymerase</keyword>
<dbReference type="InterPro" id="IPR004805">
    <property type="entry name" value="DnaE2/DnaE/PolC"/>
</dbReference>
<dbReference type="SUPFAM" id="SSF89550">
    <property type="entry name" value="PHP domain-like"/>
    <property type="match status" value="1"/>
</dbReference>
<dbReference type="Pfam" id="PF07733">
    <property type="entry name" value="DNA_pol3_alpha"/>
    <property type="match status" value="1"/>
</dbReference>
<dbReference type="CDD" id="cd12113">
    <property type="entry name" value="PHP_PolIIIA_DnaE3"/>
    <property type="match status" value="1"/>
</dbReference>
<dbReference type="GO" id="GO:0008408">
    <property type="term" value="F:3'-5' exonuclease activity"/>
    <property type="evidence" value="ECO:0007669"/>
    <property type="project" value="InterPro"/>
</dbReference>
<comment type="catalytic activity">
    <reaction evidence="7">
        <text>DNA(n) + a 2'-deoxyribonucleoside 5'-triphosphate = DNA(n+1) + diphosphate</text>
        <dbReference type="Rhea" id="RHEA:22508"/>
        <dbReference type="Rhea" id="RHEA-COMP:17339"/>
        <dbReference type="Rhea" id="RHEA-COMP:17340"/>
        <dbReference type="ChEBI" id="CHEBI:33019"/>
        <dbReference type="ChEBI" id="CHEBI:61560"/>
        <dbReference type="ChEBI" id="CHEBI:173112"/>
        <dbReference type="EC" id="2.7.7.7"/>
    </reaction>
</comment>
<gene>
    <name evidence="10" type="primary">dnaE</name>
    <name evidence="10" type="ORF">FYJ85_07645</name>
</gene>
<dbReference type="Pfam" id="PF02811">
    <property type="entry name" value="PHP"/>
    <property type="match status" value="1"/>
</dbReference>
<evidence type="ECO:0000256" key="7">
    <source>
        <dbReference type="ARBA" id="ARBA00049244"/>
    </source>
</evidence>
<dbReference type="Gene3D" id="1.10.10.1600">
    <property type="entry name" value="Bacterial DNA polymerase III alpha subunit, thumb domain"/>
    <property type="match status" value="1"/>
</dbReference>
<name>A0A844FZX4_9BACT</name>
<dbReference type="Proteomes" id="UP000435649">
    <property type="component" value="Unassembled WGS sequence"/>
</dbReference>
<dbReference type="Pfam" id="PF17657">
    <property type="entry name" value="DNA_pol3_finger"/>
    <property type="match status" value="1"/>
</dbReference>
<dbReference type="NCBIfam" id="NF005298">
    <property type="entry name" value="PRK06826.1"/>
    <property type="match status" value="1"/>
</dbReference>
<dbReference type="Gene3D" id="3.20.20.140">
    <property type="entry name" value="Metal-dependent hydrolases"/>
    <property type="match status" value="1"/>
</dbReference>
<feature type="compositionally biased region" description="Basic and acidic residues" evidence="8">
    <location>
        <begin position="1172"/>
        <end position="1187"/>
    </location>
</feature>
<dbReference type="PANTHER" id="PTHR32294">
    <property type="entry name" value="DNA POLYMERASE III SUBUNIT ALPHA"/>
    <property type="match status" value="1"/>
</dbReference>
<feature type="domain" description="Polymerase/histidinol phosphatase N-terminal" evidence="9">
    <location>
        <begin position="6"/>
        <end position="73"/>
    </location>
</feature>
<dbReference type="NCBIfam" id="NF004226">
    <property type="entry name" value="PRK05673.1"/>
    <property type="match status" value="1"/>
</dbReference>
<dbReference type="InterPro" id="IPR029460">
    <property type="entry name" value="DNAPol_HHH"/>
</dbReference>
<dbReference type="AlphaFoldDB" id="A0A844FZX4"/>
<sequence>MPSDFVHLHLHTHYSLLDGACTVKGLVQLAKENDMTAMAITDHGYMGGVEEFHQVLSGAGINPIVGVEAYVAPGDRRDFDSNKPFNRGGFHLILLSENEQGYRNLCKMMSAANKDGFHYKPRIDKELLRQYHEGLICSSACIGSEISQYYLQGDEKRAEQALHEYLDIFGPDNFFIELMDHYMDEERRCNRFLIDLARRNNLRMIATNDVHYMRKEDAEAHEIMLCIQTGARLAEKHFKFSGPDYYFKTEQEMKELFREVPEAVTNTRLVAERCSMKFHYVPEVNHYPKFYMPDGRLADRNDLREVCFDNMEYRYGFDPRKLDKLTDEQQQIIDRMDYELGVIEKTGFISYFFVVSDFIRHAKDEDIPVGPGRGSGAGSLVAYLTRITDIDPLRFNLFFERFLNPERVSPPDFDIDFCEKRRGEVIDYVRGRYGFDSVAQICTYGLLKPKAVVKDVARVLGHDFDFGNRLTKLIPEDPKMTLDKAVEQSKELAALIESDPDVARVFKFAKVLEGLNRQTGIHAAGVIIGDQRLDNLVPLARSASDSMVVPFPAHPCEEQGLLKMDFLGLRTLTIIKNALNMIKKNHGIDIDMMKIPLDDPKTFEMLQRGDTVAVFQLESGGMQNLCRSFGVETLEHIIALLAIYRPGPMQFIPDFIARKKGEAQIIYDHPLMEDCLKETYGIMLYQEQIMQVVQVLAGFTLGGADILRRAIGKKKVDVLAKQKEKFFKGCKETNNIDEALADQIWEKIKLFAGYGFNKSHSAAYGFVCYQTAYLKANYPVEFMAAVLTSELESADQIAFLINACKEMGIKVLPPDVNSSDISFSVDSGCIRFGLGAIKGVGEVAASKIIESRRNDGRFESFLDFCERCGTDVNSRMLEHLTRAGALDTLGLRRSQILAIAEPMMTFAAGRAKDKAAGQGSLFDLLGEEDASEACSVPIPDIPEFDQEEILKSEKELLGFYVTGHPLDPYAELVKTYSSCPIRRIDELSDNSQIRIAGMVGSFTSKFSKKSGKPFGIMLLEDLDSSVECMLYERALSDLAQQEIELVPGMAILANVTVSKRDEAEKPRVIVDRIVPLADAPAELTEELHIHLYADKLGPDALKRVSEACFRIPGRAMVVLCLVGLDDSVTFIEARKSKITVTRELLNELDAILTPGHWRLKATPYAPPPRRSWNRDKEKEKEPAAASN</sequence>
<dbReference type="SMART" id="SM00481">
    <property type="entry name" value="POLIIIAc"/>
    <property type="match status" value="1"/>
</dbReference>
<evidence type="ECO:0000256" key="1">
    <source>
        <dbReference type="ARBA" id="ARBA00012417"/>
    </source>
</evidence>
<dbReference type="InterPro" id="IPR003141">
    <property type="entry name" value="Pol/His_phosphatase_N"/>
</dbReference>
<dbReference type="InterPro" id="IPR041931">
    <property type="entry name" value="DNA_pol3_alpha_thumb_dom"/>
</dbReference>
<dbReference type="NCBIfam" id="TIGR00594">
    <property type="entry name" value="polc"/>
    <property type="match status" value="1"/>
</dbReference>
<proteinExistence type="predicted"/>
<dbReference type="GO" id="GO:0003887">
    <property type="term" value="F:DNA-directed DNA polymerase activity"/>
    <property type="evidence" value="ECO:0007669"/>
    <property type="project" value="UniProtKB-KW"/>
</dbReference>
<comment type="caution">
    <text evidence="10">The sequence shown here is derived from an EMBL/GenBank/DDBJ whole genome shotgun (WGS) entry which is preliminary data.</text>
</comment>
<dbReference type="RefSeq" id="WP_106052802.1">
    <property type="nucleotide sequence ID" value="NZ_VUNS01000006.1"/>
</dbReference>
<dbReference type="CDD" id="cd04485">
    <property type="entry name" value="DnaE_OBF"/>
    <property type="match status" value="1"/>
</dbReference>
<evidence type="ECO:0000256" key="6">
    <source>
        <dbReference type="ARBA" id="ARBA00022932"/>
    </source>
</evidence>
<evidence type="ECO:0000256" key="4">
    <source>
        <dbReference type="ARBA" id="ARBA00022695"/>
    </source>
</evidence>
<dbReference type="GO" id="GO:0006260">
    <property type="term" value="P:DNA replication"/>
    <property type="evidence" value="ECO:0007669"/>
    <property type="project" value="UniProtKB-KW"/>
</dbReference>
<evidence type="ECO:0000313" key="10">
    <source>
        <dbReference type="EMBL" id="MST96920.1"/>
    </source>
</evidence>
<dbReference type="Pfam" id="PF14579">
    <property type="entry name" value="HHH_6"/>
    <property type="match status" value="1"/>
</dbReference>
<keyword evidence="11" id="KW-1185">Reference proteome</keyword>
<evidence type="ECO:0000256" key="8">
    <source>
        <dbReference type="SAM" id="MobiDB-lite"/>
    </source>
</evidence>
<evidence type="ECO:0000313" key="11">
    <source>
        <dbReference type="Proteomes" id="UP000435649"/>
    </source>
</evidence>
<dbReference type="EC" id="2.7.7.7" evidence="1"/>
<keyword evidence="5" id="KW-0235">DNA replication</keyword>
<dbReference type="InterPro" id="IPR040982">
    <property type="entry name" value="DNA_pol3_finger"/>
</dbReference>
<evidence type="ECO:0000259" key="9">
    <source>
        <dbReference type="SMART" id="SM00481"/>
    </source>
</evidence>
<evidence type="ECO:0000256" key="2">
    <source>
        <dbReference type="ARBA" id="ARBA00019114"/>
    </source>
</evidence>
<feature type="region of interest" description="Disordered" evidence="8">
    <location>
        <begin position="1162"/>
        <end position="1187"/>
    </location>
</feature>
<dbReference type="EMBL" id="VUNS01000006">
    <property type="protein sequence ID" value="MST96920.1"/>
    <property type="molecule type" value="Genomic_DNA"/>
</dbReference>
<dbReference type="InterPro" id="IPR011708">
    <property type="entry name" value="DNA_pol3_alpha_NTPase_dom"/>
</dbReference>
<dbReference type="InterPro" id="IPR004013">
    <property type="entry name" value="PHP_dom"/>
</dbReference>
<keyword evidence="4 10" id="KW-0548">Nucleotidyltransferase</keyword>